<reference evidence="4" key="1">
    <citation type="submission" date="2017-12" db="EMBL/GenBank/DDBJ databases">
        <title>Draft genome sequence of Telmatospirillum siberiense 26-4b1T, an acidotolerant peatland alphaproteobacterium potentially involved in sulfur cycling.</title>
        <authorList>
            <person name="Hausmann B."/>
            <person name="Pjevac P."/>
            <person name="Schreck K."/>
            <person name="Herbold C.W."/>
            <person name="Daims H."/>
            <person name="Wagner M."/>
            <person name="Pester M."/>
            <person name="Loy A."/>
        </authorList>
    </citation>
    <scope>NUCLEOTIDE SEQUENCE [LARGE SCALE GENOMIC DNA]</scope>
    <source>
        <strain evidence="4">26-4b1</strain>
    </source>
</reference>
<dbReference type="PANTHER" id="PTHR11240">
    <property type="entry name" value="RIBONUCLEASE T2"/>
    <property type="match status" value="1"/>
</dbReference>
<evidence type="ECO:0000313" key="4">
    <source>
        <dbReference type="Proteomes" id="UP000233293"/>
    </source>
</evidence>
<dbReference type="InterPro" id="IPR036430">
    <property type="entry name" value="RNase_T2-like_sf"/>
</dbReference>
<accession>A0A2N3PQ20</accession>
<dbReference type="PROSITE" id="PS00531">
    <property type="entry name" value="RNASE_T2_2"/>
    <property type="match status" value="1"/>
</dbReference>
<proteinExistence type="inferred from homology"/>
<dbReference type="EMBL" id="PIUM01000031">
    <property type="protein sequence ID" value="PKU22478.1"/>
    <property type="molecule type" value="Genomic_DNA"/>
</dbReference>
<dbReference type="AlphaFoldDB" id="A0A2N3PQ20"/>
<evidence type="ECO:0000256" key="1">
    <source>
        <dbReference type="ARBA" id="ARBA00007469"/>
    </source>
</evidence>
<dbReference type="GO" id="GO:0033897">
    <property type="term" value="F:ribonuclease T2 activity"/>
    <property type="evidence" value="ECO:0007669"/>
    <property type="project" value="InterPro"/>
</dbReference>
<dbReference type="SUPFAM" id="SSF55895">
    <property type="entry name" value="Ribonuclease Rh-like"/>
    <property type="match status" value="1"/>
</dbReference>
<dbReference type="InterPro" id="IPR001568">
    <property type="entry name" value="RNase_T2-like"/>
</dbReference>
<evidence type="ECO:0000256" key="2">
    <source>
        <dbReference type="RuleBase" id="RU004328"/>
    </source>
</evidence>
<protein>
    <submittedName>
        <fullName evidence="3">Ribonuclease T</fullName>
    </submittedName>
</protein>
<dbReference type="Gene3D" id="3.90.730.10">
    <property type="entry name" value="Ribonuclease T2-like"/>
    <property type="match status" value="1"/>
</dbReference>
<gene>
    <name evidence="3" type="ORF">CWS72_21355</name>
</gene>
<dbReference type="GO" id="GO:0006401">
    <property type="term" value="P:RNA catabolic process"/>
    <property type="evidence" value="ECO:0007669"/>
    <property type="project" value="TreeGrafter"/>
</dbReference>
<dbReference type="PROSITE" id="PS00530">
    <property type="entry name" value="RNASE_T2_1"/>
    <property type="match status" value="1"/>
</dbReference>
<keyword evidence="4" id="KW-1185">Reference proteome</keyword>
<dbReference type="GO" id="GO:0003723">
    <property type="term" value="F:RNA binding"/>
    <property type="evidence" value="ECO:0007669"/>
    <property type="project" value="InterPro"/>
</dbReference>
<dbReference type="InterPro" id="IPR033130">
    <property type="entry name" value="RNase_T2_His_AS_2"/>
</dbReference>
<name>A0A2N3PQ20_9PROT</name>
<evidence type="ECO:0000313" key="3">
    <source>
        <dbReference type="EMBL" id="PKU22478.1"/>
    </source>
</evidence>
<dbReference type="Pfam" id="PF00445">
    <property type="entry name" value="Ribonuclease_T2"/>
    <property type="match status" value="1"/>
</dbReference>
<comment type="similarity">
    <text evidence="1 2">Belongs to the RNase T2 family.</text>
</comment>
<sequence>MGRSGSNPHPRHFAPIATPWPVIPPSSGNMAMPRRLILLVLFCLLSLSGAHAQQGARRQEGPAFLLSLSWSPDYCAHHGHERTARSQCRGRTAYGFIVHGLWPEEEPAQAACRPAGSLPPPLVERMMPIMPSAGLIEHEWATHGRCSGFSADDYFDRVSQAFLKVQIPDRLQHPDGLIVTDVVHLKRWFQEANPGLQSAMMSVHCEARGTNLREIRFCMGKALDFRPCAPAPNDQCPNGAVRIAPVP</sequence>
<dbReference type="PANTHER" id="PTHR11240:SF22">
    <property type="entry name" value="RIBONUCLEASE T2"/>
    <property type="match status" value="1"/>
</dbReference>
<comment type="caution">
    <text evidence="3">The sequence shown here is derived from an EMBL/GenBank/DDBJ whole genome shotgun (WGS) entry which is preliminary data.</text>
</comment>
<organism evidence="3 4">
    <name type="scientific">Telmatospirillum siberiense</name>
    <dbReference type="NCBI Taxonomy" id="382514"/>
    <lineage>
        <taxon>Bacteria</taxon>
        <taxon>Pseudomonadati</taxon>
        <taxon>Pseudomonadota</taxon>
        <taxon>Alphaproteobacteria</taxon>
        <taxon>Rhodospirillales</taxon>
        <taxon>Rhodospirillaceae</taxon>
        <taxon>Telmatospirillum</taxon>
    </lineage>
</organism>
<dbReference type="Proteomes" id="UP000233293">
    <property type="component" value="Unassembled WGS sequence"/>
</dbReference>
<dbReference type="InterPro" id="IPR018188">
    <property type="entry name" value="RNase_T2_His_AS_1"/>
</dbReference>